<organism evidence="1 2">
    <name type="scientific">Plakobranchus ocellatus</name>
    <dbReference type="NCBI Taxonomy" id="259542"/>
    <lineage>
        <taxon>Eukaryota</taxon>
        <taxon>Metazoa</taxon>
        <taxon>Spiralia</taxon>
        <taxon>Lophotrochozoa</taxon>
        <taxon>Mollusca</taxon>
        <taxon>Gastropoda</taxon>
        <taxon>Heterobranchia</taxon>
        <taxon>Euthyneura</taxon>
        <taxon>Panpulmonata</taxon>
        <taxon>Sacoglossa</taxon>
        <taxon>Placobranchoidea</taxon>
        <taxon>Plakobranchidae</taxon>
        <taxon>Plakobranchus</taxon>
    </lineage>
</organism>
<evidence type="ECO:0000313" key="1">
    <source>
        <dbReference type="EMBL" id="GFO13947.1"/>
    </source>
</evidence>
<dbReference type="AlphaFoldDB" id="A0AAV4B417"/>
<dbReference type="EMBL" id="BLXT01004521">
    <property type="protein sequence ID" value="GFO13947.1"/>
    <property type="molecule type" value="Genomic_DNA"/>
</dbReference>
<dbReference type="Proteomes" id="UP000735302">
    <property type="component" value="Unassembled WGS sequence"/>
</dbReference>
<proteinExistence type="predicted"/>
<name>A0AAV4B417_9GAST</name>
<reference evidence="1 2" key="1">
    <citation type="journal article" date="2021" name="Elife">
        <title>Chloroplast acquisition without the gene transfer in kleptoplastic sea slugs, Plakobranchus ocellatus.</title>
        <authorList>
            <person name="Maeda T."/>
            <person name="Takahashi S."/>
            <person name="Yoshida T."/>
            <person name="Shimamura S."/>
            <person name="Takaki Y."/>
            <person name="Nagai Y."/>
            <person name="Toyoda A."/>
            <person name="Suzuki Y."/>
            <person name="Arimoto A."/>
            <person name="Ishii H."/>
            <person name="Satoh N."/>
            <person name="Nishiyama T."/>
            <person name="Hasebe M."/>
            <person name="Maruyama T."/>
            <person name="Minagawa J."/>
            <person name="Obokata J."/>
            <person name="Shigenobu S."/>
        </authorList>
    </citation>
    <scope>NUCLEOTIDE SEQUENCE [LARGE SCALE GENOMIC DNA]</scope>
</reference>
<comment type="caution">
    <text evidence="1">The sequence shown here is derived from an EMBL/GenBank/DDBJ whole genome shotgun (WGS) entry which is preliminary data.</text>
</comment>
<keyword evidence="2" id="KW-1185">Reference proteome</keyword>
<gene>
    <name evidence="1" type="ORF">PoB_004045200</name>
</gene>
<accession>A0AAV4B417</accession>
<evidence type="ECO:0000313" key="2">
    <source>
        <dbReference type="Proteomes" id="UP000735302"/>
    </source>
</evidence>
<protein>
    <submittedName>
        <fullName evidence="1">Uncharacterized protein</fullName>
    </submittedName>
</protein>
<sequence length="104" mass="11582">MEPTNQQKFVQSLPASAQTFIESQLQASGDPKMGRRWPIAETKLGLTLYLSPKEPQDSTTIIFIAINIQFKCTLKNISLQAGFNNQLMEVFKSFASTLSDSVLL</sequence>